<dbReference type="EMBL" id="JAEKNS010000048">
    <property type="protein sequence ID" value="MBJ7594058.1"/>
    <property type="molecule type" value="Genomic_DNA"/>
</dbReference>
<proteinExistence type="predicted"/>
<dbReference type="PANTHER" id="PTHR33055">
    <property type="entry name" value="TRANSPOSASE FOR INSERTION SEQUENCE ELEMENT IS1111A"/>
    <property type="match status" value="1"/>
</dbReference>
<dbReference type="InterPro" id="IPR003346">
    <property type="entry name" value="Transposase_20"/>
</dbReference>
<comment type="caution">
    <text evidence="3">The sequence shown here is derived from an EMBL/GenBank/DDBJ whole genome shotgun (WGS) entry which is preliminary data.</text>
</comment>
<sequence>MLYVGIDLHRRTSRIVTMDEGGKVLSQRTVASDRASVAEAFDRIPRPVEAVFEATWGWGWLADLLEEMGVPAHMAHPLQTRAISSARVKNDAIDARTLAHLLRTNMLPESWIAPPEIREARRQVRMRVALGRIRTGVKQQVHAVLGEHGIRLEVSDTFGVKGWKELEALELPEFSRLRLDSCLRLIRSLDWEIEHADFELLTRFGADDRVARLRAIPGIGFLTAVTVIVEVGDISRFGSAAQLCSWAGLTPREHSSAQNIKRGHISKQGSRWLRWVLVEAASTNKACKGEDLRDFQQCIAKRRGKMIARIAVARRLLTLCFYALKSEDGCRAYPLLR</sequence>
<dbReference type="GO" id="GO:0004803">
    <property type="term" value="F:transposase activity"/>
    <property type="evidence" value="ECO:0007669"/>
    <property type="project" value="InterPro"/>
</dbReference>
<feature type="domain" description="Transposase IS110-like N-terminal" evidence="1">
    <location>
        <begin position="4"/>
        <end position="147"/>
    </location>
</feature>
<evidence type="ECO:0000259" key="1">
    <source>
        <dbReference type="Pfam" id="PF01548"/>
    </source>
</evidence>
<evidence type="ECO:0000313" key="3">
    <source>
        <dbReference type="EMBL" id="MBJ7594058.1"/>
    </source>
</evidence>
<dbReference type="RefSeq" id="WP_337309936.1">
    <property type="nucleotide sequence ID" value="NZ_JAEKNS010000048.1"/>
</dbReference>
<dbReference type="Proteomes" id="UP000606991">
    <property type="component" value="Unassembled WGS sequence"/>
</dbReference>
<dbReference type="InterPro" id="IPR047650">
    <property type="entry name" value="Transpos_IS110"/>
</dbReference>
<dbReference type="GO" id="GO:0006313">
    <property type="term" value="P:DNA transposition"/>
    <property type="evidence" value="ECO:0007669"/>
    <property type="project" value="InterPro"/>
</dbReference>
<reference evidence="3 4" key="1">
    <citation type="submission" date="2020-10" db="EMBL/GenBank/DDBJ databases">
        <title>Ca. Dormibacterota MAGs.</title>
        <authorList>
            <person name="Montgomery K."/>
        </authorList>
    </citation>
    <scope>NUCLEOTIDE SEQUENCE [LARGE SCALE GENOMIC DNA]</scope>
    <source>
        <strain evidence="3">SC8812_S17_18</strain>
    </source>
</reference>
<dbReference type="NCBIfam" id="NF033542">
    <property type="entry name" value="transpos_IS110"/>
    <property type="match status" value="1"/>
</dbReference>
<organism evidence="3 4">
    <name type="scientific">Candidatus Aeolococcus gillhamiae</name>
    <dbReference type="NCBI Taxonomy" id="3127015"/>
    <lineage>
        <taxon>Bacteria</taxon>
        <taxon>Bacillati</taxon>
        <taxon>Candidatus Dormiibacterota</taxon>
        <taxon>Candidatus Dormibacteria</taxon>
        <taxon>Candidatus Aeolococcales</taxon>
        <taxon>Candidatus Aeolococcaceae</taxon>
        <taxon>Candidatus Aeolococcus</taxon>
    </lineage>
</organism>
<feature type="domain" description="Transposase IS116/IS110/IS902 C-terminal" evidence="2">
    <location>
        <begin position="211"/>
        <end position="295"/>
    </location>
</feature>
<dbReference type="GO" id="GO:0003677">
    <property type="term" value="F:DNA binding"/>
    <property type="evidence" value="ECO:0007669"/>
    <property type="project" value="InterPro"/>
</dbReference>
<dbReference type="InterPro" id="IPR002525">
    <property type="entry name" value="Transp_IS110-like_N"/>
</dbReference>
<gene>
    <name evidence="3" type="ORF">JF886_04220</name>
</gene>
<protein>
    <submittedName>
        <fullName evidence="3">IS110 family transposase</fullName>
    </submittedName>
</protein>
<evidence type="ECO:0000313" key="4">
    <source>
        <dbReference type="Proteomes" id="UP000606991"/>
    </source>
</evidence>
<dbReference type="Pfam" id="PF02371">
    <property type="entry name" value="Transposase_20"/>
    <property type="match status" value="1"/>
</dbReference>
<name>A0A934JZC1_9BACT</name>
<dbReference type="PANTHER" id="PTHR33055:SF13">
    <property type="entry name" value="TRANSPOSASE"/>
    <property type="match status" value="1"/>
</dbReference>
<dbReference type="Pfam" id="PF01548">
    <property type="entry name" value="DEDD_Tnp_IS110"/>
    <property type="match status" value="1"/>
</dbReference>
<accession>A0A934JZC1</accession>
<dbReference type="AlphaFoldDB" id="A0A934JZC1"/>
<evidence type="ECO:0000259" key="2">
    <source>
        <dbReference type="Pfam" id="PF02371"/>
    </source>
</evidence>